<dbReference type="InterPro" id="IPR018689">
    <property type="entry name" value="Imm33_dom"/>
</dbReference>
<sequence length="110" mass="12233">MEKKFKLNPEELRPVAVGFGACLASDRITVEGSPVGFMYREEPDNEADSGWRFLSGDETDAYLNDAANFEIYDVNTIANYDPSITPQLEAPPGSEFEKPPGSERFVPVRD</sequence>
<evidence type="ECO:0000259" key="2">
    <source>
        <dbReference type="Pfam" id="PF09951"/>
    </source>
</evidence>
<dbReference type="RefSeq" id="WP_176065190.1">
    <property type="nucleotide sequence ID" value="NZ_BJTG01000005.1"/>
</dbReference>
<dbReference type="EMBL" id="BJTG01000005">
    <property type="protein sequence ID" value="GEJ57531.1"/>
    <property type="molecule type" value="Genomic_DNA"/>
</dbReference>
<keyword evidence="4" id="KW-1185">Reference proteome</keyword>
<feature type="domain" description="Immunity protein Imm33" evidence="2">
    <location>
        <begin position="22"/>
        <end position="102"/>
    </location>
</feature>
<feature type="compositionally biased region" description="Basic and acidic residues" evidence="1">
    <location>
        <begin position="95"/>
        <end position="110"/>
    </location>
</feature>
<dbReference type="Pfam" id="PF09951">
    <property type="entry name" value="Imm33"/>
    <property type="match status" value="1"/>
</dbReference>
<evidence type="ECO:0000313" key="3">
    <source>
        <dbReference type="EMBL" id="GEJ57531.1"/>
    </source>
</evidence>
<feature type="region of interest" description="Disordered" evidence="1">
    <location>
        <begin position="83"/>
        <end position="110"/>
    </location>
</feature>
<dbReference type="PANTHER" id="PTHR38743:SF2">
    <property type="entry name" value="DUF2185 DOMAIN-CONTAINING PROTEIN"/>
    <property type="match status" value="1"/>
</dbReference>
<dbReference type="Proteomes" id="UP000503640">
    <property type="component" value="Unassembled WGS sequence"/>
</dbReference>
<organism evidence="3 4">
    <name type="scientific">Anaeromyxobacter diazotrophicus</name>
    <dbReference type="NCBI Taxonomy" id="2590199"/>
    <lineage>
        <taxon>Bacteria</taxon>
        <taxon>Pseudomonadati</taxon>
        <taxon>Myxococcota</taxon>
        <taxon>Myxococcia</taxon>
        <taxon>Myxococcales</taxon>
        <taxon>Cystobacterineae</taxon>
        <taxon>Anaeromyxobacteraceae</taxon>
        <taxon>Anaeromyxobacter</taxon>
    </lineage>
</organism>
<dbReference type="AlphaFoldDB" id="A0A7I9VMA8"/>
<dbReference type="PANTHER" id="PTHR38743">
    <property type="entry name" value="SIMILAR TO GLYOXYLASE I FAMILY PROTEIN"/>
    <property type="match status" value="1"/>
</dbReference>
<protein>
    <recommendedName>
        <fullName evidence="2">Immunity protein Imm33 domain-containing protein</fullName>
    </recommendedName>
</protein>
<reference evidence="4" key="1">
    <citation type="journal article" date="2020" name="Appl. Environ. Microbiol.">
        <title>Diazotrophic Anaeromyxobacter Isolates from Soils.</title>
        <authorList>
            <person name="Masuda Y."/>
            <person name="Yamanaka H."/>
            <person name="Xu Z.X."/>
            <person name="Shiratori Y."/>
            <person name="Aono T."/>
            <person name="Amachi S."/>
            <person name="Senoo K."/>
            <person name="Itoh H."/>
        </authorList>
    </citation>
    <scope>NUCLEOTIDE SEQUENCE [LARGE SCALE GENOMIC DNA]</scope>
    <source>
        <strain evidence="4">R267</strain>
    </source>
</reference>
<proteinExistence type="predicted"/>
<accession>A0A7I9VMA8</accession>
<evidence type="ECO:0000256" key="1">
    <source>
        <dbReference type="SAM" id="MobiDB-lite"/>
    </source>
</evidence>
<name>A0A7I9VMA8_9BACT</name>
<gene>
    <name evidence="3" type="ORF">AMYX_22720</name>
</gene>
<evidence type="ECO:0000313" key="4">
    <source>
        <dbReference type="Proteomes" id="UP000503640"/>
    </source>
</evidence>
<comment type="caution">
    <text evidence="3">The sequence shown here is derived from an EMBL/GenBank/DDBJ whole genome shotgun (WGS) entry which is preliminary data.</text>
</comment>